<evidence type="ECO:0008006" key="3">
    <source>
        <dbReference type="Google" id="ProtNLM"/>
    </source>
</evidence>
<reference evidence="1 2" key="1">
    <citation type="submission" date="2019-04" db="EMBL/GenBank/DDBJ databases">
        <title>Draft genome sequence of Robertkochia marina CC-AMO-30D.</title>
        <authorList>
            <person name="Hameed A."/>
            <person name="Lin S.-Y."/>
            <person name="Shahina M."/>
            <person name="Lai W.-A."/>
            <person name="Young C.-C."/>
        </authorList>
    </citation>
    <scope>NUCLEOTIDE SEQUENCE [LARGE SCALE GENOMIC DNA]</scope>
    <source>
        <strain evidence="1 2">CC-AMO-30D</strain>
    </source>
</reference>
<dbReference type="EMBL" id="SSMC01000001">
    <property type="protein sequence ID" value="THD68752.1"/>
    <property type="molecule type" value="Genomic_DNA"/>
</dbReference>
<evidence type="ECO:0000313" key="1">
    <source>
        <dbReference type="EMBL" id="THD68752.1"/>
    </source>
</evidence>
<dbReference type="Pfam" id="PF14121">
    <property type="entry name" value="Porin_10"/>
    <property type="match status" value="1"/>
</dbReference>
<dbReference type="AlphaFoldDB" id="A0A4S3M110"/>
<name>A0A4S3M110_9FLAO</name>
<dbReference type="InterPro" id="IPR025631">
    <property type="entry name" value="Porin_10"/>
</dbReference>
<dbReference type="Proteomes" id="UP000305939">
    <property type="component" value="Unassembled WGS sequence"/>
</dbReference>
<dbReference type="OrthoDB" id="9812454at2"/>
<evidence type="ECO:0000313" key="2">
    <source>
        <dbReference type="Proteomes" id="UP000305939"/>
    </source>
</evidence>
<proteinExistence type="predicted"/>
<comment type="caution">
    <text evidence="1">The sequence shown here is derived from an EMBL/GenBank/DDBJ whole genome shotgun (WGS) entry which is preliminary data.</text>
</comment>
<keyword evidence="2" id="KW-1185">Reference proteome</keyword>
<organism evidence="1 2">
    <name type="scientific">Robertkochia marina</name>
    <dbReference type="NCBI Taxonomy" id="1227945"/>
    <lineage>
        <taxon>Bacteria</taxon>
        <taxon>Pseudomonadati</taxon>
        <taxon>Bacteroidota</taxon>
        <taxon>Flavobacteriia</taxon>
        <taxon>Flavobacteriales</taxon>
        <taxon>Flavobacteriaceae</taxon>
        <taxon>Robertkochia</taxon>
    </lineage>
</organism>
<protein>
    <recommendedName>
        <fullName evidence="3">Porin</fullName>
    </recommendedName>
</protein>
<accession>A0A4S3M110</accession>
<sequence>MRPVFFLLLLFFVGASVSYGQSQRPEAREIQDTTLNFSRRFEQQKKPELEVPITDYMIISAARDTSVFDTTLTIKKEYKHNYLRKDNFELLPFSNAGHPYNTLGLPLSGQGLYPRMGARAKHYQYLEVEDINYYHVPTPTTEIYFKTVMEQGQNLDALFTLNTSKNLNLFIGYKGLRSLGKYRHYLASNGNFRMGFSYKSPNGRYRVWSHMTSQDFLNQENGGLLVPSQFTEGESEFTDRARVDVLFENAENFLVGKRYVVDHDFLLIRPQDSLSDRGIRLSHTFNYETKTYEYRQDSPLLYFGDAFTSEAINDRAKLRVMQNKLGLGWESKALGNLSAEVNWFNYNYFFSSVVITEDQFIDNALKEDEVAVGGSWEKQWGPLNLKVRALQNIVGDLGGNLLDASATLQFTKDLSLEGMLYRSSRMPDFNYLLYQSDYTNYNWQNTDTFSKENYNTLTAALESQKWGRLEASWSVIDNKAYFATAPEGDLTLLNELDRLMVRPYQLDGTINYLKVKFENDLRLGNFGLYNTVMYQNVTQDQPVMNVPEIVTRNTLYYQNEIFKKAMFIQTGITLKYFTSFFANAYNPVLGEFYAQNQEEIGDFPMLDFFINAKVKRTRIYLKAEHFNSSFTGYNFYSAPNYPYRDFIIRFGFVWNFFS</sequence>
<gene>
    <name evidence="1" type="ORF">E7Z59_00005</name>
</gene>
<dbReference type="RefSeq" id="WP_136334241.1">
    <property type="nucleotide sequence ID" value="NZ_QXMP01000007.1"/>
</dbReference>